<accession>A0A4Q1D7N9</accession>
<feature type="coiled-coil region" evidence="1">
    <location>
        <begin position="487"/>
        <end position="518"/>
    </location>
</feature>
<dbReference type="Proteomes" id="UP000290545">
    <property type="component" value="Unassembled WGS sequence"/>
</dbReference>
<reference evidence="4 5" key="1">
    <citation type="submission" date="2019-01" db="EMBL/GenBank/DDBJ databases">
        <title>Filimonas sp. strain TTM-71.</title>
        <authorList>
            <person name="Chen W.-M."/>
        </authorList>
    </citation>
    <scope>NUCLEOTIDE SEQUENCE [LARGE SCALE GENOMIC DNA]</scope>
    <source>
        <strain evidence="4 5">TTM-71</strain>
    </source>
</reference>
<dbReference type="RefSeq" id="WP_129001059.1">
    <property type="nucleotide sequence ID" value="NZ_SDHZ01000001.1"/>
</dbReference>
<feature type="signal peptide" evidence="3">
    <location>
        <begin position="1"/>
        <end position="27"/>
    </location>
</feature>
<keyword evidence="5" id="KW-1185">Reference proteome</keyword>
<feature type="compositionally biased region" description="Basic and acidic residues" evidence="2">
    <location>
        <begin position="315"/>
        <end position="324"/>
    </location>
</feature>
<keyword evidence="3" id="KW-0732">Signal</keyword>
<feature type="region of interest" description="Disordered" evidence="2">
    <location>
        <begin position="292"/>
        <end position="324"/>
    </location>
</feature>
<sequence length="708" mass="77223">MLLKHYCLPSACCCFFSLLFLASVVSAQSKTLLNIKVPPSLANAKKIDLKYTGYYTLGYDPLIAAPSIEAVSWEGYSDKIRITLVLKLKFSDATKYTIYREGKGKVKDVPGPIDGTMSVSALSINIPVSFRGASLGTQSFHFGFNKFGNLSASQYVYISKDLLKNYDQVGTATKIAGGGKADIAGIFNAMTFGIPSVTHFDYFLFTEDAVAETGKIVEVELAARRKEAEDKKKAEDELKKKKEAEETAKRLAAEKQAAQKQAAEKAAAEKQAAASKTTTASSGTTALTIAASSPAARTAAGTTTTSTASAPDLGKGPDGKYYRKTENGTYQQISYEVYQSLKQQKAAAGKSAATTTTTQNNAQTLAATQQQLQAMTNNFFNQQAEMQRQSEQRIALGMQSYYAAEAVRNGKDNLNNLSRLSGSYNSVEELEEEFNQKYYSINSEVESLNEARNQQLQASYNYYYNNGSETDKAIGQAAVAIGGLINNMRAEKEKREAKEALQRQREQARAEIEARKKAALLQLRKTFFSQFPDGGVPLSSHTVTVSELHFFSYTFNNEHINQATPVVAVSNVFPIARYGDGTWPFKTAVVNDVKKTGAQGAVTLVGYYASKEMADQMRASFLSLAKKCQISVKDISYKGKKAAGAAGADFWGNNTGTKKQSDTAFAVTSAAKTTTDDFWQTGKKQTKDDKAQSGTTTKPVKKEEFWNQ</sequence>
<feature type="chain" id="PRO_5020644670" evidence="3">
    <location>
        <begin position="28"/>
        <end position="708"/>
    </location>
</feature>
<evidence type="ECO:0000256" key="1">
    <source>
        <dbReference type="SAM" id="Coils"/>
    </source>
</evidence>
<evidence type="ECO:0000256" key="3">
    <source>
        <dbReference type="SAM" id="SignalP"/>
    </source>
</evidence>
<evidence type="ECO:0000313" key="4">
    <source>
        <dbReference type="EMBL" id="RXK85307.1"/>
    </source>
</evidence>
<name>A0A4Q1D7N9_9BACT</name>
<gene>
    <name evidence="4" type="ORF">ESB13_00330</name>
</gene>
<feature type="coiled-coil region" evidence="1">
    <location>
        <begin position="221"/>
        <end position="273"/>
    </location>
</feature>
<dbReference type="EMBL" id="SDHZ01000001">
    <property type="protein sequence ID" value="RXK85307.1"/>
    <property type="molecule type" value="Genomic_DNA"/>
</dbReference>
<evidence type="ECO:0000313" key="5">
    <source>
        <dbReference type="Proteomes" id="UP000290545"/>
    </source>
</evidence>
<organism evidence="4 5">
    <name type="scientific">Filimonas effusa</name>
    <dbReference type="NCBI Taxonomy" id="2508721"/>
    <lineage>
        <taxon>Bacteria</taxon>
        <taxon>Pseudomonadati</taxon>
        <taxon>Bacteroidota</taxon>
        <taxon>Chitinophagia</taxon>
        <taxon>Chitinophagales</taxon>
        <taxon>Chitinophagaceae</taxon>
        <taxon>Filimonas</taxon>
    </lineage>
</organism>
<proteinExistence type="predicted"/>
<protein>
    <submittedName>
        <fullName evidence="4">Uncharacterized protein</fullName>
    </submittedName>
</protein>
<comment type="caution">
    <text evidence="4">The sequence shown here is derived from an EMBL/GenBank/DDBJ whole genome shotgun (WGS) entry which is preliminary data.</text>
</comment>
<keyword evidence="1" id="KW-0175">Coiled coil</keyword>
<feature type="region of interest" description="Disordered" evidence="2">
    <location>
        <begin position="678"/>
        <end position="708"/>
    </location>
</feature>
<dbReference type="OrthoDB" id="1454607at2"/>
<feature type="compositionally biased region" description="Low complexity" evidence="2">
    <location>
        <begin position="292"/>
        <end position="310"/>
    </location>
</feature>
<evidence type="ECO:0000256" key="2">
    <source>
        <dbReference type="SAM" id="MobiDB-lite"/>
    </source>
</evidence>
<dbReference type="AlphaFoldDB" id="A0A4Q1D7N9"/>